<dbReference type="InParanoid" id="A4HIU7"/>
<dbReference type="RefSeq" id="XP_001566987.2">
    <property type="nucleotide sequence ID" value="XM_001566937.2"/>
</dbReference>
<dbReference type="VEuPathDB" id="TriTrypDB:LbrM.30.3640"/>
<sequence length="67" mass="7813">IMVAKNRSVAHAAKMRDASDELEKFKVQHDELVSRLRSMRDEALTHLEYMFPERKILIVGDLNKFLA</sequence>
<evidence type="ECO:0000256" key="1">
    <source>
        <dbReference type="SAM" id="Coils"/>
    </source>
</evidence>
<dbReference type="KEGG" id="lbz:LBRM_30_3640"/>
<dbReference type="GeneID" id="5417889"/>
<evidence type="ECO:0000313" key="3">
    <source>
        <dbReference type="Proteomes" id="UP000007258"/>
    </source>
</evidence>
<dbReference type="AlphaFoldDB" id="A4HIU7"/>
<feature type="non-terminal residue" evidence="2">
    <location>
        <position position="1"/>
    </location>
</feature>
<name>A4HIU7_LEIBR</name>
<keyword evidence="3" id="KW-1185">Reference proteome</keyword>
<reference evidence="2 3" key="2">
    <citation type="journal article" date="2011" name="Genome Res.">
        <title>Chromosome and gene copy number variation allow major structural change between species and strains of Leishmania.</title>
        <authorList>
            <person name="Rogers M.B."/>
            <person name="Hilley J.D."/>
            <person name="Dickens N.J."/>
            <person name="Wilkes J."/>
            <person name="Bates P.A."/>
            <person name="Depledge D.P."/>
            <person name="Harris D."/>
            <person name="Her Y."/>
            <person name="Herzyk P."/>
            <person name="Imamura H."/>
            <person name="Otto T.D."/>
            <person name="Sanders M."/>
            <person name="Seeger K."/>
            <person name="Dujardin J.C."/>
            <person name="Berriman M."/>
            <person name="Smith D.F."/>
            <person name="Hertz-Fowler C."/>
            <person name="Mottram J.C."/>
        </authorList>
    </citation>
    <scope>NUCLEOTIDE SEQUENCE [LARGE SCALE GENOMIC DNA]</scope>
    <source>
        <strain evidence="2 3">MHOM/BR/75/M2904</strain>
    </source>
</reference>
<keyword evidence="1" id="KW-0175">Coiled coil</keyword>
<gene>
    <name evidence="2" type="ORF">LBRM_30_3640</name>
</gene>
<organism evidence="2 3">
    <name type="scientific">Leishmania braziliensis</name>
    <dbReference type="NCBI Taxonomy" id="5660"/>
    <lineage>
        <taxon>Eukaryota</taxon>
        <taxon>Discoba</taxon>
        <taxon>Euglenozoa</taxon>
        <taxon>Kinetoplastea</taxon>
        <taxon>Metakinetoplastina</taxon>
        <taxon>Trypanosomatida</taxon>
        <taxon>Trypanosomatidae</taxon>
        <taxon>Leishmaniinae</taxon>
        <taxon>Leishmania</taxon>
        <taxon>Leishmania braziliensis species complex</taxon>
    </lineage>
</organism>
<feature type="coiled-coil region" evidence="1">
    <location>
        <begin position="15"/>
        <end position="42"/>
    </location>
</feature>
<reference evidence="2 3" key="1">
    <citation type="journal article" date="2007" name="Nat. Genet.">
        <title>Comparative genomic analysis of three Leishmania species that cause diverse human disease.</title>
        <authorList>
            <person name="Peacock C.S."/>
            <person name="Seeger K."/>
            <person name="Harris D."/>
            <person name="Murphy L."/>
            <person name="Ruiz J.C."/>
            <person name="Quail M.A."/>
            <person name="Peters N."/>
            <person name="Adlem E."/>
            <person name="Tivey A."/>
            <person name="Aslett M."/>
            <person name="Kerhornou A."/>
            <person name="Ivens A."/>
            <person name="Fraser A."/>
            <person name="Rajandream M.A."/>
            <person name="Carver T."/>
            <person name="Norbertczak H."/>
            <person name="Chillingworth T."/>
            <person name="Hance Z."/>
            <person name="Jagels K."/>
            <person name="Moule S."/>
            <person name="Ormond D."/>
            <person name="Rutter S."/>
            <person name="Squares R."/>
            <person name="Whitehead S."/>
            <person name="Rabbinowitsch E."/>
            <person name="Arrowsmith C."/>
            <person name="White B."/>
            <person name="Thurston S."/>
            <person name="Bringaud F."/>
            <person name="Baldauf S.L."/>
            <person name="Faulconbridge A."/>
            <person name="Jeffares D."/>
            <person name="Depledge D.P."/>
            <person name="Oyola S.O."/>
            <person name="Hilley J.D."/>
            <person name="Brito L.O."/>
            <person name="Tosi L.R."/>
            <person name="Barrell B."/>
            <person name="Cruz A.K."/>
            <person name="Mottram J.C."/>
            <person name="Smith D.F."/>
            <person name="Berriman M."/>
        </authorList>
    </citation>
    <scope>NUCLEOTIDE SEQUENCE [LARGE SCALE GENOMIC DNA]</scope>
    <source>
        <strain evidence="2 3">MHOM/BR/75/M2904</strain>
    </source>
</reference>
<protein>
    <submittedName>
        <fullName evidence="2">Uncharacterized protein</fullName>
    </submittedName>
</protein>
<dbReference type="Proteomes" id="UP000007258">
    <property type="component" value="Chromosome 30"/>
</dbReference>
<evidence type="ECO:0000313" key="2">
    <source>
        <dbReference type="EMBL" id="CAM40513.2"/>
    </source>
</evidence>
<accession>A4HIU7</accession>
<proteinExistence type="predicted"/>
<dbReference type="EMBL" id="FR799005">
    <property type="protein sequence ID" value="CAM40513.2"/>
    <property type="molecule type" value="Genomic_DNA"/>
</dbReference>